<reference evidence="2 3" key="1">
    <citation type="journal article" date="2014" name="Appl. Environ. Microbiol.">
        <title>Insights into the Microbial Degradation of Rubber and Gutta-Percha by Analysis of the Complete Genome of Nocardia nova SH22a.</title>
        <authorList>
            <person name="Luo Q."/>
            <person name="Hiessl S."/>
            <person name="Poehlein A."/>
            <person name="Daniel R."/>
            <person name="Steinbuchel A."/>
        </authorList>
    </citation>
    <scope>NUCLEOTIDE SEQUENCE [LARGE SCALE GENOMIC DNA]</scope>
    <source>
        <strain evidence="2">SH22a</strain>
    </source>
</reference>
<proteinExistence type="predicted"/>
<evidence type="ECO:0000256" key="1">
    <source>
        <dbReference type="SAM" id="Phobius"/>
    </source>
</evidence>
<dbReference type="PATRIC" id="fig|1415166.3.peg.1758"/>
<protein>
    <recommendedName>
        <fullName evidence="4">Alkaline shock response membrane anchor protein AmaP</fullName>
    </recommendedName>
</protein>
<dbReference type="STRING" id="1415166.NONO_c17320"/>
<dbReference type="EMBL" id="CP006850">
    <property type="protein sequence ID" value="AHH16533.1"/>
    <property type="molecule type" value="Genomic_DNA"/>
</dbReference>
<dbReference type="eggNOG" id="ENOG503349P">
    <property type="taxonomic scope" value="Bacteria"/>
</dbReference>
<dbReference type="KEGG" id="nno:NONO_c17320"/>
<gene>
    <name evidence="2" type="ORF">NONO_c17320</name>
</gene>
<keyword evidence="1" id="KW-0472">Membrane</keyword>
<dbReference type="Proteomes" id="UP000019150">
    <property type="component" value="Chromosome"/>
</dbReference>
<dbReference type="AlphaFoldDB" id="W5TC33"/>
<dbReference type="HOGENOM" id="CLU_090638_0_0_11"/>
<keyword evidence="1" id="KW-0812">Transmembrane</keyword>
<name>W5TC33_9NOCA</name>
<organism evidence="2 3">
    <name type="scientific">Nocardia nova SH22a</name>
    <dbReference type="NCBI Taxonomy" id="1415166"/>
    <lineage>
        <taxon>Bacteria</taxon>
        <taxon>Bacillati</taxon>
        <taxon>Actinomycetota</taxon>
        <taxon>Actinomycetes</taxon>
        <taxon>Mycobacteriales</taxon>
        <taxon>Nocardiaceae</taxon>
        <taxon>Nocardia</taxon>
    </lineage>
</organism>
<accession>W5TC33</accession>
<sequence length="192" mass="20370">MSGSANRPARLNRVLLAVIGLLVILAGAYAIAAYAGELSWVDPDARLVPGTAEPSPWVFVAVVAGAVVVALVALRWLAAQFVRMPSRIRWHIGTVGSSGETLLDSNVAAAPVVADIESYDEVRSAQASLTGHARTPELHLVVTAEPDADLTALRRRILTDAVSRLRQALGVDTLPVSLELRLVGRGRTVRAK</sequence>
<feature type="transmembrane region" description="Helical" evidence="1">
    <location>
        <begin position="56"/>
        <end position="78"/>
    </location>
</feature>
<dbReference type="RefSeq" id="WP_025348041.1">
    <property type="nucleotide sequence ID" value="NZ_CP006850.1"/>
</dbReference>
<keyword evidence="3" id="KW-1185">Reference proteome</keyword>
<keyword evidence="1" id="KW-1133">Transmembrane helix</keyword>
<evidence type="ECO:0000313" key="2">
    <source>
        <dbReference type="EMBL" id="AHH16533.1"/>
    </source>
</evidence>
<evidence type="ECO:0008006" key="4">
    <source>
        <dbReference type="Google" id="ProtNLM"/>
    </source>
</evidence>
<dbReference type="OrthoDB" id="3363827at2"/>
<evidence type="ECO:0000313" key="3">
    <source>
        <dbReference type="Proteomes" id="UP000019150"/>
    </source>
</evidence>